<keyword evidence="1" id="KW-1133">Transmembrane helix</keyword>
<reference evidence="3 4" key="1">
    <citation type="submission" date="2020-02" db="EMBL/GenBank/DDBJ databases">
        <title>Out from the shadows clarifying the taxonomy of the family Cryomorphaceae and related taxa by utilizing the GTDB taxonomic framework.</title>
        <authorList>
            <person name="Bowman J.P."/>
        </authorList>
    </citation>
    <scope>NUCLEOTIDE SEQUENCE [LARGE SCALE GENOMIC DNA]</scope>
    <source>
        <strain evidence="3 4">QSSC 1-22</strain>
    </source>
</reference>
<name>A0A7K3WLY2_9FLAO</name>
<gene>
    <name evidence="3" type="ORF">G3O08_03945</name>
</gene>
<dbReference type="RefSeq" id="WP_163283380.1">
    <property type="nucleotide sequence ID" value="NZ_JAAGVY010000004.1"/>
</dbReference>
<keyword evidence="1" id="KW-0812">Transmembrane</keyword>
<sequence>MNNIINIALIIVVVYIAICAFYFIFQERFIFVPWGKKRSDAPILLGSEFTEYFLDGAYNGRIHAIHIKVRTPRGIIIYFHGNTGSMDRWGAIAEELTSFGFDIFLPDYRGYGKSRGSRTEETLYSDALLCYKKVQELYPEKQICIYGRSLGTAMASWLSAYTHPGAVVLETPFNNMIEVGMHHSKIIPVKLFLRYTFRNDLHLKQAKSPVLIAHGTKDNVVKYKSGLRLYKSLKDHAQAEMLTIPGGNHGNLNGFPVFRDTLNRFFDKHFPR</sequence>
<evidence type="ECO:0000313" key="3">
    <source>
        <dbReference type="EMBL" id="NEN22657.1"/>
    </source>
</evidence>
<evidence type="ECO:0000256" key="1">
    <source>
        <dbReference type="SAM" id="Phobius"/>
    </source>
</evidence>
<dbReference type="PANTHER" id="PTHR12277:SF81">
    <property type="entry name" value="PROTEIN ABHD13"/>
    <property type="match status" value="1"/>
</dbReference>
<protein>
    <submittedName>
        <fullName evidence="3">Alpha/beta fold hydrolase</fullName>
    </submittedName>
</protein>
<comment type="caution">
    <text evidence="3">The sequence shown here is derived from an EMBL/GenBank/DDBJ whole genome shotgun (WGS) entry which is preliminary data.</text>
</comment>
<dbReference type="InterPro" id="IPR029058">
    <property type="entry name" value="AB_hydrolase_fold"/>
</dbReference>
<dbReference type="PANTHER" id="PTHR12277">
    <property type="entry name" value="ALPHA/BETA HYDROLASE DOMAIN-CONTAINING PROTEIN"/>
    <property type="match status" value="1"/>
</dbReference>
<evidence type="ECO:0000259" key="2">
    <source>
        <dbReference type="Pfam" id="PF12146"/>
    </source>
</evidence>
<organism evidence="3 4">
    <name type="scientific">Cryomorpha ignava</name>
    <dbReference type="NCBI Taxonomy" id="101383"/>
    <lineage>
        <taxon>Bacteria</taxon>
        <taxon>Pseudomonadati</taxon>
        <taxon>Bacteroidota</taxon>
        <taxon>Flavobacteriia</taxon>
        <taxon>Flavobacteriales</taxon>
        <taxon>Cryomorphaceae</taxon>
        <taxon>Cryomorpha</taxon>
    </lineage>
</organism>
<dbReference type="InterPro" id="IPR022742">
    <property type="entry name" value="Hydrolase_4"/>
</dbReference>
<feature type="domain" description="Serine aminopeptidase S33" evidence="2">
    <location>
        <begin position="71"/>
        <end position="173"/>
    </location>
</feature>
<dbReference type="GO" id="GO:0016787">
    <property type="term" value="F:hydrolase activity"/>
    <property type="evidence" value="ECO:0007669"/>
    <property type="project" value="UniProtKB-KW"/>
</dbReference>
<keyword evidence="1" id="KW-0472">Membrane</keyword>
<keyword evidence="4" id="KW-1185">Reference proteome</keyword>
<dbReference type="Pfam" id="PF12146">
    <property type="entry name" value="Hydrolase_4"/>
    <property type="match status" value="1"/>
</dbReference>
<feature type="transmembrane region" description="Helical" evidence="1">
    <location>
        <begin position="6"/>
        <end position="25"/>
    </location>
</feature>
<keyword evidence="3" id="KW-0378">Hydrolase</keyword>
<evidence type="ECO:0000313" key="4">
    <source>
        <dbReference type="Proteomes" id="UP000486602"/>
    </source>
</evidence>
<dbReference type="AlphaFoldDB" id="A0A7K3WLY2"/>
<dbReference type="Gene3D" id="3.40.50.1820">
    <property type="entry name" value="alpha/beta hydrolase"/>
    <property type="match status" value="1"/>
</dbReference>
<dbReference type="SUPFAM" id="SSF53474">
    <property type="entry name" value="alpha/beta-Hydrolases"/>
    <property type="match status" value="1"/>
</dbReference>
<accession>A0A7K3WLY2</accession>
<dbReference type="EMBL" id="JAAGVY010000004">
    <property type="protein sequence ID" value="NEN22657.1"/>
    <property type="molecule type" value="Genomic_DNA"/>
</dbReference>
<proteinExistence type="predicted"/>
<dbReference type="Proteomes" id="UP000486602">
    <property type="component" value="Unassembled WGS sequence"/>
</dbReference>